<evidence type="ECO:0000256" key="12">
    <source>
        <dbReference type="ARBA" id="ARBA00023326"/>
    </source>
</evidence>
<keyword evidence="4" id="KW-0479">Metal-binding</keyword>
<proteinExistence type="inferred from homology"/>
<comment type="similarity">
    <text evidence="13">Belongs to the polysaccharide monooxygenase AA9 family.</text>
</comment>
<dbReference type="GO" id="GO:0046872">
    <property type="term" value="F:metal ion binding"/>
    <property type="evidence" value="ECO:0007669"/>
    <property type="project" value="UniProtKB-KW"/>
</dbReference>
<evidence type="ECO:0000313" key="19">
    <source>
        <dbReference type="Proteomes" id="UP000053328"/>
    </source>
</evidence>
<keyword evidence="12" id="KW-0624">Polysaccharide degradation</keyword>
<dbReference type="STRING" id="91928.A0A0D2BRT1"/>
<keyword evidence="10" id="KW-1015">Disulfide bond</keyword>
<evidence type="ECO:0000256" key="16">
    <source>
        <dbReference type="SAM" id="SignalP"/>
    </source>
</evidence>
<evidence type="ECO:0000256" key="7">
    <source>
        <dbReference type="ARBA" id="ARBA00023002"/>
    </source>
</evidence>
<evidence type="ECO:0000256" key="2">
    <source>
        <dbReference type="ARBA" id="ARBA00004613"/>
    </source>
</evidence>
<dbReference type="EMBL" id="KN847492">
    <property type="protein sequence ID" value="KIW21110.1"/>
    <property type="molecule type" value="Genomic_DNA"/>
</dbReference>
<dbReference type="CDD" id="cd21175">
    <property type="entry name" value="LPMO_AA9"/>
    <property type="match status" value="1"/>
</dbReference>
<keyword evidence="19" id="KW-1185">Reference proteome</keyword>
<dbReference type="Pfam" id="PF03443">
    <property type="entry name" value="AA9"/>
    <property type="match status" value="1"/>
</dbReference>
<dbReference type="GeneID" id="27328772"/>
<comment type="subcellular location">
    <subcellularLocation>
        <location evidence="2">Secreted</location>
    </subcellularLocation>
</comment>
<feature type="chain" id="PRO_5002239280" description="lytic cellulose monooxygenase (C4-dehydrogenating)" evidence="16">
    <location>
        <begin position="22"/>
        <end position="393"/>
    </location>
</feature>
<feature type="domain" description="Auxiliary Activity family 9 catalytic" evidence="17">
    <location>
        <begin position="22"/>
        <end position="235"/>
    </location>
</feature>
<keyword evidence="5 16" id="KW-0732">Signal</keyword>
<evidence type="ECO:0000256" key="10">
    <source>
        <dbReference type="ARBA" id="ARBA00023157"/>
    </source>
</evidence>
<comment type="cofactor">
    <cofactor evidence="1">
        <name>Cu(2+)</name>
        <dbReference type="ChEBI" id="CHEBI:29036"/>
    </cofactor>
</comment>
<dbReference type="InterPro" id="IPR049892">
    <property type="entry name" value="AA9"/>
</dbReference>
<dbReference type="EC" id="1.14.99.56" evidence="15"/>
<evidence type="ECO:0000256" key="8">
    <source>
        <dbReference type="ARBA" id="ARBA00023008"/>
    </source>
</evidence>
<gene>
    <name evidence="18" type="ORF">PV08_01689</name>
</gene>
<evidence type="ECO:0000256" key="11">
    <source>
        <dbReference type="ARBA" id="ARBA00023277"/>
    </source>
</evidence>
<dbReference type="VEuPathDB" id="FungiDB:PV08_01689"/>
<dbReference type="GO" id="GO:0030245">
    <property type="term" value="P:cellulose catabolic process"/>
    <property type="evidence" value="ECO:0007669"/>
    <property type="project" value="UniProtKB-KW"/>
</dbReference>
<dbReference type="GO" id="GO:0004497">
    <property type="term" value="F:monooxygenase activity"/>
    <property type="evidence" value="ECO:0007669"/>
    <property type="project" value="UniProtKB-KW"/>
</dbReference>
<name>A0A0D2BRT1_9EURO</name>
<keyword evidence="3" id="KW-0964">Secreted</keyword>
<evidence type="ECO:0000256" key="13">
    <source>
        <dbReference type="ARBA" id="ARBA00044502"/>
    </source>
</evidence>
<dbReference type="InterPro" id="IPR005103">
    <property type="entry name" value="AA9_LPMO"/>
</dbReference>
<sequence length="393" mass="40147">MSLIRSTTLVGALALVSKVSAHGIVSGIVAGGQWYSGYNPSFKYSNNPPVVAGWSIPDDGDYGFVSDYTSPDIICHKGATPGGAYVSVAAGESLELQWTVWPESHHGPMIDYLASCGDDCTTVDKSQLKFNKIDEAGLVNGSPAPGKWASDDMIANNNSWVVTIPSSIAPGKYVLRHETIALHSAFNAGGAQNYPQCINLEITGSGSTSLTGGTLGTELYTAQDPGILLNIYYPALESYDIPGPPLFDGASSSGGSSQNSAASASTSISAAVSTSASASASTSASALLTATPHSWGAWSNITSVPSKPIAVVSSTSAVAVEPTHTEAEEECPSETASVSFSSVPTVTSNVAAAVTPAPDSTSPVAPGTSAVSFTSTITGRIGQTTKFVCYLVD</sequence>
<feature type="signal peptide" evidence="16">
    <location>
        <begin position="1"/>
        <end position="21"/>
    </location>
</feature>
<dbReference type="GO" id="GO:0005576">
    <property type="term" value="C:extracellular region"/>
    <property type="evidence" value="ECO:0007669"/>
    <property type="project" value="UniProtKB-SubCell"/>
</dbReference>
<evidence type="ECO:0000256" key="4">
    <source>
        <dbReference type="ARBA" id="ARBA00022723"/>
    </source>
</evidence>
<dbReference type="PANTHER" id="PTHR33353:SF10">
    <property type="entry name" value="ENDO-BETA-1,4-GLUCANASE D"/>
    <property type="match status" value="1"/>
</dbReference>
<evidence type="ECO:0000313" key="18">
    <source>
        <dbReference type="EMBL" id="KIW21110.1"/>
    </source>
</evidence>
<protein>
    <recommendedName>
        <fullName evidence="15">lytic cellulose monooxygenase (C4-dehydrogenating)</fullName>
        <ecNumber evidence="15">1.14.99.56</ecNumber>
    </recommendedName>
</protein>
<evidence type="ECO:0000256" key="6">
    <source>
        <dbReference type="ARBA" id="ARBA00023001"/>
    </source>
</evidence>
<evidence type="ECO:0000256" key="9">
    <source>
        <dbReference type="ARBA" id="ARBA00023033"/>
    </source>
</evidence>
<keyword evidence="7" id="KW-0560">Oxidoreductase</keyword>
<dbReference type="Proteomes" id="UP000053328">
    <property type="component" value="Unassembled WGS sequence"/>
</dbReference>
<keyword evidence="11" id="KW-0119">Carbohydrate metabolism</keyword>
<keyword evidence="8" id="KW-0186">Copper</keyword>
<dbReference type="HOGENOM" id="CLU_031730_1_0_1"/>
<dbReference type="AlphaFoldDB" id="A0A0D2BRT1"/>
<dbReference type="Gene3D" id="2.70.50.70">
    <property type="match status" value="1"/>
</dbReference>
<dbReference type="PANTHER" id="PTHR33353">
    <property type="entry name" value="PUTATIVE (AFU_ORTHOLOGUE AFUA_1G12560)-RELATED"/>
    <property type="match status" value="1"/>
</dbReference>
<comment type="catalytic activity">
    <reaction evidence="14">
        <text>[(1-&gt;4)-beta-D-glucosyl]n+m + reduced acceptor + O2 = 4-dehydro-beta-D-glucosyl-[(1-&gt;4)-beta-D-glucosyl]n-1 + [(1-&gt;4)-beta-D-glucosyl]m + acceptor + H2O.</text>
        <dbReference type="EC" id="1.14.99.56"/>
    </reaction>
</comment>
<dbReference type="RefSeq" id="XP_016241326.1">
    <property type="nucleotide sequence ID" value="XM_016376050.1"/>
</dbReference>
<evidence type="ECO:0000259" key="17">
    <source>
        <dbReference type="Pfam" id="PF03443"/>
    </source>
</evidence>
<evidence type="ECO:0000256" key="1">
    <source>
        <dbReference type="ARBA" id="ARBA00001973"/>
    </source>
</evidence>
<dbReference type="OrthoDB" id="4849160at2759"/>
<evidence type="ECO:0000256" key="14">
    <source>
        <dbReference type="ARBA" id="ARBA00045077"/>
    </source>
</evidence>
<evidence type="ECO:0000256" key="5">
    <source>
        <dbReference type="ARBA" id="ARBA00022729"/>
    </source>
</evidence>
<organism evidence="18 19">
    <name type="scientific">Exophiala spinifera</name>
    <dbReference type="NCBI Taxonomy" id="91928"/>
    <lineage>
        <taxon>Eukaryota</taxon>
        <taxon>Fungi</taxon>
        <taxon>Dikarya</taxon>
        <taxon>Ascomycota</taxon>
        <taxon>Pezizomycotina</taxon>
        <taxon>Eurotiomycetes</taxon>
        <taxon>Chaetothyriomycetidae</taxon>
        <taxon>Chaetothyriales</taxon>
        <taxon>Herpotrichiellaceae</taxon>
        <taxon>Exophiala</taxon>
    </lineage>
</organism>
<keyword evidence="6" id="KW-0136">Cellulose degradation</keyword>
<keyword evidence="9" id="KW-0503">Monooxygenase</keyword>
<evidence type="ECO:0000256" key="15">
    <source>
        <dbReference type="ARBA" id="ARBA00047174"/>
    </source>
</evidence>
<reference evidence="18 19" key="1">
    <citation type="submission" date="2015-01" db="EMBL/GenBank/DDBJ databases">
        <title>The Genome Sequence of Exophiala spinifera CBS89968.</title>
        <authorList>
            <consortium name="The Broad Institute Genomics Platform"/>
            <person name="Cuomo C."/>
            <person name="de Hoog S."/>
            <person name="Gorbushina A."/>
            <person name="Stielow B."/>
            <person name="Teixiera M."/>
            <person name="Abouelleil A."/>
            <person name="Chapman S.B."/>
            <person name="Priest M."/>
            <person name="Young S.K."/>
            <person name="Wortman J."/>
            <person name="Nusbaum C."/>
            <person name="Birren B."/>
        </authorList>
    </citation>
    <scope>NUCLEOTIDE SEQUENCE [LARGE SCALE GENOMIC DNA]</scope>
    <source>
        <strain evidence="18 19">CBS 89968</strain>
    </source>
</reference>
<accession>A0A0D2BRT1</accession>
<evidence type="ECO:0000256" key="3">
    <source>
        <dbReference type="ARBA" id="ARBA00022525"/>
    </source>
</evidence>